<evidence type="ECO:0000313" key="1">
    <source>
        <dbReference type="EMBL" id="AWN37969.1"/>
    </source>
</evidence>
<name>A0A2U8VVW4_9HYPH</name>
<dbReference type="InterPro" id="IPR036287">
    <property type="entry name" value="Rv1873-like_sf"/>
</dbReference>
<accession>A0A2U8VVW4</accession>
<gene>
    <name evidence="1" type="ORF">DK427_21385</name>
</gene>
<proteinExistence type="predicted"/>
<dbReference type="InterPro" id="IPR014937">
    <property type="entry name" value="DUF1810"/>
</dbReference>
<dbReference type="Pfam" id="PF08837">
    <property type="entry name" value="DUF1810"/>
    <property type="match status" value="1"/>
</dbReference>
<dbReference type="RefSeq" id="WP_109953132.1">
    <property type="nucleotide sequence ID" value="NZ_CP029551.1"/>
</dbReference>
<keyword evidence="2" id="KW-1185">Reference proteome</keyword>
<dbReference type="Gene3D" id="1.25.40.380">
    <property type="entry name" value="Protein of unknown function DUF1810"/>
    <property type="match status" value="1"/>
</dbReference>
<protein>
    <submittedName>
        <fullName evidence="1">DUF1810 domain-containing protein</fullName>
    </submittedName>
</protein>
<dbReference type="OrthoDB" id="9801870at2"/>
<dbReference type="EMBL" id="CP029551">
    <property type="protein sequence ID" value="AWN37969.1"/>
    <property type="molecule type" value="Genomic_DNA"/>
</dbReference>
<dbReference type="Proteomes" id="UP000246058">
    <property type="component" value="Chromosome"/>
</dbReference>
<dbReference type="KEGG" id="meti:DK427_21385"/>
<dbReference type="PIRSF" id="PIRSF008546">
    <property type="entry name" value="UCP008546"/>
    <property type="match status" value="1"/>
</dbReference>
<organism evidence="1 2">
    <name type="scientific">Methylobacterium radiodurans</name>
    <dbReference type="NCBI Taxonomy" id="2202828"/>
    <lineage>
        <taxon>Bacteria</taxon>
        <taxon>Pseudomonadati</taxon>
        <taxon>Pseudomonadota</taxon>
        <taxon>Alphaproteobacteria</taxon>
        <taxon>Hyphomicrobiales</taxon>
        <taxon>Methylobacteriaceae</taxon>
        <taxon>Methylobacterium</taxon>
    </lineage>
</organism>
<dbReference type="AlphaFoldDB" id="A0A2U8VVW4"/>
<evidence type="ECO:0000313" key="2">
    <source>
        <dbReference type="Proteomes" id="UP000246058"/>
    </source>
</evidence>
<reference evidence="1 2" key="1">
    <citation type="submission" date="2018-05" db="EMBL/GenBank/DDBJ databases">
        <title>Complete Genome Sequence of Methylobacterium sp. 17Sr1-43.</title>
        <authorList>
            <person name="Srinivasan S."/>
        </authorList>
    </citation>
    <scope>NUCLEOTIDE SEQUENCE [LARGE SCALE GENOMIC DNA]</scope>
    <source>
        <strain evidence="1 2">17Sr1-43</strain>
    </source>
</reference>
<sequence>MSDPADEPYDLRRFVAAQRDVYDTALAELRAGAKRSHWMWFIFPQVAGLGRSPMAERYAIASLAEARAYLAHPLLGPRLLACTRAANGHPGLSARALFGSPDDMKFRSSMTLFGRADPDEPAFGAALAAFFDGEPDPLTQELLGAA</sequence>
<dbReference type="SUPFAM" id="SSF140736">
    <property type="entry name" value="Rv1873-like"/>
    <property type="match status" value="1"/>
</dbReference>